<feature type="compositionally biased region" description="Low complexity" evidence="2">
    <location>
        <begin position="1"/>
        <end position="16"/>
    </location>
</feature>
<feature type="region of interest" description="Disordered" evidence="2">
    <location>
        <begin position="1"/>
        <end position="20"/>
    </location>
</feature>
<feature type="coiled-coil region" evidence="1">
    <location>
        <begin position="48"/>
        <end position="75"/>
    </location>
</feature>
<evidence type="ECO:0000256" key="2">
    <source>
        <dbReference type="SAM" id="MobiDB-lite"/>
    </source>
</evidence>
<accession>A0A7S1JUQ1</accession>
<name>A0A7S1JUQ1_9ALVE</name>
<sequence length="627" mass="68084">MAAAAESGAAPGGPDAPRQRQREIEFIEFETRMRHLIVELIEPTIHRVTQTELSLKSLREMNERIQKDMHDAQLLSVKADQQVSMVEHFREELSKWDVQRRNHESKLTEELSVMKHDLDGFRYNLERKDTTIQGLQRAVERATQEVNRLMDGQDQLRQYSDERIDLQSKQLSDFRTETEVKLVAVETKHNALADELWGEETGLAKVTGELNKSNQIVSALNEEVKRIARSKASTADFEKLQSEVKDSIEESASAVATLKTSVNSAVQEVKEHFRTASNTIAAHNATMMQEVRAAYTDELTHAAKLRNDVQNFMHDTQGAMQSLEKTVDGIRSQTEAMVKEVRLDVEELNKKRKRDKANSEIELRQLKKRIGGVYDNSDAVLKGIEHIAGVMAIVLESNKVACAVSLQDDDDRRKVALMGYKEAGQGGPSAQQPGAAPIARKGTQAAPTVISVDNRCLSCSGQSATVLAGFKMACLQYHPGPVPYSGKHYSRGELLAIRSQLIEQASEALHLGPEGRGGGPSGGMIFGSVAAEGRTAPGSASSVQRELLHASRLAQYSPGSMGFNLGGGSGTRSSVHSSATSGSGGRGRVPTPLGQTAGMGVGVGGLPNLQSASGGKRTTIGPAMTAR</sequence>
<feature type="coiled-coil region" evidence="1">
    <location>
        <begin position="125"/>
        <end position="152"/>
    </location>
</feature>
<organism evidence="3">
    <name type="scientific">Vitrella brassicaformis</name>
    <dbReference type="NCBI Taxonomy" id="1169539"/>
    <lineage>
        <taxon>Eukaryota</taxon>
        <taxon>Sar</taxon>
        <taxon>Alveolata</taxon>
        <taxon>Colpodellida</taxon>
        <taxon>Vitrellaceae</taxon>
        <taxon>Vitrella</taxon>
    </lineage>
</organism>
<dbReference type="AlphaFoldDB" id="A0A7S1JUQ1"/>
<evidence type="ECO:0000256" key="1">
    <source>
        <dbReference type="SAM" id="Coils"/>
    </source>
</evidence>
<evidence type="ECO:0000313" key="3">
    <source>
        <dbReference type="EMBL" id="CAD9053362.1"/>
    </source>
</evidence>
<keyword evidence="1" id="KW-0175">Coiled coil</keyword>
<protein>
    <submittedName>
        <fullName evidence="3">Uncharacterized protein</fullName>
    </submittedName>
</protein>
<proteinExistence type="predicted"/>
<reference evidence="3" key="1">
    <citation type="submission" date="2021-01" db="EMBL/GenBank/DDBJ databases">
        <authorList>
            <person name="Corre E."/>
            <person name="Pelletier E."/>
            <person name="Niang G."/>
            <person name="Scheremetjew M."/>
            <person name="Finn R."/>
            <person name="Kale V."/>
            <person name="Holt S."/>
            <person name="Cochrane G."/>
            <person name="Meng A."/>
            <person name="Brown T."/>
            <person name="Cohen L."/>
        </authorList>
    </citation>
    <scope>NUCLEOTIDE SEQUENCE</scope>
    <source>
        <strain evidence="3">CCMP3346</strain>
    </source>
</reference>
<feature type="region of interest" description="Disordered" evidence="2">
    <location>
        <begin position="564"/>
        <end position="627"/>
    </location>
</feature>
<feature type="compositionally biased region" description="Low complexity" evidence="2">
    <location>
        <begin position="571"/>
        <end position="581"/>
    </location>
</feature>
<gene>
    <name evidence="3" type="ORF">VBRA1451_LOCUS8425</name>
</gene>
<dbReference type="EMBL" id="HBGB01014607">
    <property type="protein sequence ID" value="CAD9053362.1"/>
    <property type="molecule type" value="Transcribed_RNA"/>
</dbReference>
<feature type="coiled-coil region" evidence="1">
    <location>
        <begin position="331"/>
        <end position="369"/>
    </location>
</feature>